<evidence type="ECO:0000313" key="1">
    <source>
        <dbReference type="EMBL" id="PWN46791.1"/>
    </source>
</evidence>
<name>A0ACD0NLV9_9BASI</name>
<sequence>MSSSASVVAEGKRSKRSAQVRATEPTETHTTLFEWPLTNLKHHFDSSKSDTKSTVIKSAPFGGGRWTVLFYAQSGHEQYCSLYLNAEPLPSEKAHTLLLSSPGVSSSGSSRDLPPSKSKRDGSEEKWSREGLFRFTFQIMTLDRLVSLGTKEAHDHAFSQKTSNWGWAQFAKRDVVYYGNSAVKQTDAFLISVSITASPQTPEVQRPIGHTVPPLLVQAMGSLLDDPDHSDIVFYLDSQRRSADSRRRSPVRKIYAIKKILAARSEYFKDMFEGGFLEGGHADSTDDENESFVPISASPVQNVSRSAASRSGADPTAAGQDSTDADDDFYYDYQNEALLEDSDEELEGPMARGPNPDANHGSLAHRDRAGAQSNVAAASDNDEDVDDDEFAEEDEVVAVSGPGATVNNSRHTSLVFEDAGTGLSPEDDGASGGPVTEGNAADVDDGELGSRKSKFASSESVVASTNLASSTVRLAAAGNSEVGTPEPVAFKKEDASDLEANTTGQHEATPSHMYKRKQKRGRGRICDAPGRDGSSRGTRKKRRKVIVRDSAYPTFKALLYFLYTDTIEFAPLTSSFLPSDLTSDDIGPGGAAGGYGVGEFGGGGSSLSDGPRFRTLSSGTESFNEEMRKAHARRKSVIEMYCAQHPDKPSPCSAKAMYRLADKLQIADLKKRAQDHIANSLTVHNIVWEVFSGFNTQFPDIRKMETDFLLKHWPSVKKSRAMKTIFYRYTAHPGLADVWPYLLSQLEYRPASNDDTGEGSDSD</sequence>
<keyword evidence="2" id="KW-1185">Reference proteome</keyword>
<dbReference type="EMBL" id="KZ820705">
    <property type="protein sequence ID" value="PWN46791.1"/>
    <property type="molecule type" value="Genomic_DNA"/>
</dbReference>
<evidence type="ECO:0000313" key="2">
    <source>
        <dbReference type="Proteomes" id="UP000245626"/>
    </source>
</evidence>
<reference evidence="1 2" key="1">
    <citation type="journal article" date="2018" name="Mol. Biol. Evol.">
        <title>Broad Genomic Sampling Reveals a Smut Pathogenic Ancestry of the Fungal Clade Ustilaginomycotina.</title>
        <authorList>
            <person name="Kijpornyongpan T."/>
            <person name="Mondo S.J."/>
            <person name="Barry K."/>
            <person name="Sandor L."/>
            <person name="Lee J."/>
            <person name="Lipzen A."/>
            <person name="Pangilinan J."/>
            <person name="LaButti K."/>
            <person name="Hainaut M."/>
            <person name="Henrissat B."/>
            <person name="Grigoriev I.V."/>
            <person name="Spatafora J.W."/>
            <person name="Aime M.C."/>
        </authorList>
    </citation>
    <scope>NUCLEOTIDE SEQUENCE [LARGE SCALE GENOMIC DNA]</scope>
    <source>
        <strain evidence="1 2">SA 807</strain>
    </source>
</reference>
<organism evidence="1 2">
    <name type="scientific">Violaceomyces palustris</name>
    <dbReference type="NCBI Taxonomy" id="1673888"/>
    <lineage>
        <taxon>Eukaryota</taxon>
        <taxon>Fungi</taxon>
        <taxon>Dikarya</taxon>
        <taxon>Basidiomycota</taxon>
        <taxon>Ustilaginomycotina</taxon>
        <taxon>Ustilaginomycetes</taxon>
        <taxon>Violaceomycetales</taxon>
        <taxon>Violaceomycetaceae</taxon>
        <taxon>Violaceomyces</taxon>
    </lineage>
</organism>
<proteinExistence type="predicted"/>
<gene>
    <name evidence="1" type="ORF">IE53DRAFT_391045</name>
</gene>
<protein>
    <submittedName>
        <fullName evidence="1">Uncharacterized protein</fullName>
    </submittedName>
</protein>
<dbReference type="Proteomes" id="UP000245626">
    <property type="component" value="Unassembled WGS sequence"/>
</dbReference>
<accession>A0ACD0NLV9</accession>